<name>A0A4U5M322_STECR</name>
<organism evidence="2 3">
    <name type="scientific">Steinernema carpocapsae</name>
    <name type="common">Entomopathogenic nematode</name>
    <dbReference type="NCBI Taxonomy" id="34508"/>
    <lineage>
        <taxon>Eukaryota</taxon>
        <taxon>Metazoa</taxon>
        <taxon>Ecdysozoa</taxon>
        <taxon>Nematoda</taxon>
        <taxon>Chromadorea</taxon>
        <taxon>Rhabditida</taxon>
        <taxon>Tylenchina</taxon>
        <taxon>Panagrolaimomorpha</taxon>
        <taxon>Strongyloidoidea</taxon>
        <taxon>Steinernematidae</taxon>
        <taxon>Steinernema</taxon>
    </lineage>
</organism>
<dbReference type="Proteomes" id="UP000298663">
    <property type="component" value="Unassembled WGS sequence"/>
</dbReference>
<evidence type="ECO:0000256" key="1">
    <source>
        <dbReference type="SAM" id="Phobius"/>
    </source>
</evidence>
<feature type="transmembrane region" description="Helical" evidence="1">
    <location>
        <begin position="192"/>
        <end position="212"/>
    </location>
</feature>
<proteinExistence type="predicted"/>
<keyword evidence="1" id="KW-0812">Transmembrane</keyword>
<accession>A0A4U5M322</accession>
<dbReference type="AlphaFoldDB" id="A0A4U5M322"/>
<feature type="transmembrane region" description="Helical" evidence="1">
    <location>
        <begin position="154"/>
        <end position="172"/>
    </location>
</feature>
<keyword evidence="1" id="KW-0472">Membrane</keyword>
<sequence>MTLSNSTVNFYFELVKTIKNKAKRCVQIGGGFNCVGLFGRPMFLLILALNRCFVIMNVPLKKTTEAVLFKVLLCLAVVLCFGYFSWRMTHTGRSFYLLEYDIFKPHIMDFSLVIKDVTITADMAAIFLACFLYLSIVVHIIYQRRKSCFIRARSTDLPVILQGFITLGHVVVVRCGAGNVYDTLLHFRAANIGFIVWLEVMSMINPIFYLVFVESLRNSFKEFLGLQFLGVIYVKRSSISNTDIHVNQARRISRHI</sequence>
<comment type="caution">
    <text evidence="2">The sequence shown here is derived from an EMBL/GenBank/DDBJ whole genome shotgun (WGS) entry which is preliminary data.</text>
</comment>
<evidence type="ECO:0000313" key="3">
    <source>
        <dbReference type="Proteomes" id="UP000298663"/>
    </source>
</evidence>
<dbReference type="SUPFAM" id="SSF81321">
    <property type="entry name" value="Family A G protein-coupled receptor-like"/>
    <property type="match status" value="1"/>
</dbReference>
<keyword evidence="1" id="KW-1133">Transmembrane helix</keyword>
<keyword evidence="3" id="KW-1185">Reference proteome</keyword>
<dbReference type="OrthoDB" id="10525191at2759"/>
<dbReference type="EMBL" id="AZBU02000010">
    <property type="protein sequence ID" value="TKR63082.1"/>
    <property type="molecule type" value="Genomic_DNA"/>
</dbReference>
<evidence type="ECO:0008006" key="4">
    <source>
        <dbReference type="Google" id="ProtNLM"/>
    </source>
</evidence>
<reference evidence="2 3" key="2">
    <citation type="journal article" date="2019" name="G3 (Bethesda)">
        <title>Hybrid Assembly of the Genome of the Entomopathogenic Nematode Steinernema carpocapsae Identifies the X-Chromosome.</title>
        <authorList>
            <person name="Serra L."/>
            <person name="Macchietto M."/>
            <person name="Macias-Munoz A."/>
            <person name="McGill C.J."/>
            <person name="Rodriguez I.M."/>
            <person name="Rodriguez B."/>
            <person name="Murad R."/>
            <person name="Mortazavi A."/>
        </authorList>
    </citation>
    <scope>NUCLEOTIDE SEQUENCE [LARGE SCALE GENOMIC DNA]</scope>
    <source>
        <strain evidence="2 3">ALL</strain>
    </source>
</reference>
<protein>
    <recommendedName>
        <fullName evidence="4">G-protein coupled receptors family 1 profile domain-containing protein</fullName>
    </recommendedName>
</protein>
<feature type="transmembrane region" description="Helical" evidence="1">
    <location>
        <begin position="123"/>
        <end position="142"/>
    </location>
</feature>
<reference evidence="2 3" key="1">
    <citation type="journal article" date="2015" name="Genome Biol.">
        <title>Comparative genomics of Steinernema reveals deeply conserved gene regulatory networks.</title>
        <authorList>
            <person name="Dillman A.R."/>
            <person name="Macchietto M."/>
            <person name="Porter C.F."/>
            <person name="Rogers A."/>
            <person name="Williams B."/>
            <person name="Antoshechkin I."/>
            <person name="Lee M.M."/>
            <person name="Goodwin Z."/>
            <person name="Lu X."/>
            <person name="Lewis E.E."/>
            <person name="Goodrich-Blair H."/>
            <person name="Stock S.P."/>
            <person name="Adams B.J."/>
            <person name="Sternberg P.W."/>
            <person name="Mortazavi A."/>
        </authorList>
    </citation>
    <scope>NUCLEOTIDE SEQUENCE [LARGE SCALE GENOMIC DNA]</scope>
    <source>
        <strain evidence="2 3">ALL</strain>
    </source>
</reference>
<gene>
    <name evidence="2" type="ORF">L596_026959</name>
</gene>
<evidence type="ECO:0000313" key="2">
    <source>
        <dbReference type="EMBL" id="TKR63082.1"/>
    </source>
</evidence>
<feature type="transmembrane region" description="Helical" evidence="1">
    <location>
        <begin position="42"/>
        <end position="60"/>
    </location>
</feature>
<feature type="transmembrane region" description="Helical" evidence="1">
    <location>
        <begin position="67"/>
        <end position="86"/>
    </location>
</feature>